<dbReference type="EMBL" id="BSFQ01000006">
    <property type="protein sequence ID" value="GLL11000.1"/>
    <property type="molecule type" value="Genomic_DNA"/>
</dbReference>
<feature type="compositionally biased region" description="Pro residues" evidence="1">
    <location>
        <begin position="209"/>
        <end position="226"/>
    </location>
</feature>
<evidence type="ECO:0000313" key="4">
    <source>
        <dbReference type="Proteomes" id="UP001143463"/>
    </source>
</evidence>
<reference evidence="3" key="1">
    <citation type="journal article" date="2014" name="Int. J. Syst. Evol. Microbiol.">
        <title>Complete genome sequence of Corynebacterium casei LMG S-19264T (=DSM 44701T), isolated from a smear-ripened cheese.</title>
        <authorList>
            <consortium name="US DOE Joint Genome Institute (JGI-PGF)"/>
            <person name="Walter F."/>
            <person name="Albersmeier A."/>
            <person name="Kalinowski J."/>
            <person name="Ruckert C."/>
        </authorList>
    </citation>
    <scope>NUCLEOTIDE SEQUENCE</scope>
    <source>
        <strain evidence="3">VKM Ac-1069</strain>
    </source>
</reference>
<keyword evidence="2" id="KW-1133">Transmembrane helix</keyword>
<keyword evidence="2" id="KW-0472">Membrane</keyword>
<protein>
    <submittedName>
        <fullName evidence="3">Uncharacterized protein</fullName>
    </submittedName>
</protein>
<name>A0A9W6L2P7_9PSEU</name>
<sequence length="284" mass="29425">MSTKRRLSLWLGGVLVAATALVAVASMIAGPATSRTSVINLRDRPEPEEVERRLDEAAAASADSVVLLIPQASVGFECPDGEMEVDDHPECALQKRLGHALIVSTSRSLGKVAEDLGDDRSAVSTDGQTAALTIDHPVTGFLAALLAGCFLTVLVAVLGAAVGALPGPRTAHRRNPVSNTSPWGKPTPATPYGSINTSRVPATGAPSRRPTPPARTPPPQVRPAPTGPLTRTFVSAAGGYTEVDGIVMWSAVEGESAQVLAPNEEVDVIGTGGEAVIVRRRARS</sequence>
<organism evidence="3 4">
    <name type="scientific">Pseudonocardia halophobica</name>
    <dbReference type="NCBI Taxonomy" id="29401"/>
    <lineage>
        <taxon>Bacteria</taxon>
        <taxon>Bacillati</taxon>
        <taxon>Actinomycetota</taxon>
        <taxon>Actinomycetes</taxon>
        <taxon>Pseudonocardiales</taxon>
        <taxon>Pseudonocardiaceae</taxon>
        <taxon>Pseudonocardia</taxon>
    </lineage>
</organism>
<feature type="transmembrane region" description="Helical" evidence="2">
    <location>
        <begin position="141"/>
        <end position="165"/>
    </location>
</feature>
<keyword evidence="2" id="KW-0812">Transmembrane</keyword>
<proteinExistence type="predicted"/>
<comment type="caution">
    <text evidence="3">The sequence shown here is derived from an EMBL/GenBank/DDBJ whole genome shotgun (WGS) entry which is preliminary data.</text>
</comment>
<evidence type="ECO:0000313" key="3">
    <source>
        <dbReference type="EMBL" id="GLL11000.1"/>
    </source>
</evidence>
<evidence type="ECO:0000256" key="2">
    <source>
        <dbReference type="SAM" id="Phobius"/>
    </source>
</evidence>
<feature type="region of interest" description="Disordered" evidence="1">
    <location>
        <begin position="165"/>
        <end position="230"/>
    </location>
</feature>
<keyword evidence="4" id="KW-1185">Reference proteome</keyword>
<gene>
    <name evidence="3" type="ORF">GCM10017577_21410</name>
</gene>
<dbReference type="AlphaFoldDB" id="A0A9W6L2P7"/>
<dbReference type="Proteomes" id="UP001143463">
    <property type="component" value="Unassembled WGS sequence"/>
</dbReference>
<evidence type="ECO:0000256" key="1">
    <source>
        <dbReference type="SAM" id="MobiDB-lite"/>
    </source>
</evidence>
<accession>A0A9W6L2P7</accession>
<reference evidence="3" key="2">
    <citation type="submission" date="2023-01" db="EMBL/GenBank/DDBJ databases">
        <authorList>
            <person name="Sun Q."/>
            <person name="Evtushenko L."/>
        </authorList>
    </citation>
    <scope>NUCLEOTIDE SEQUENCE</scope>
    <source>
        <strain evidence="3">VKM Ac-1069</strain>
    </source>
</reference>